<accession>A0A372JNG2</accession>
<sequence length="92" mass="9283">SAGQAALVGHAADSPLSAAAGGCDDRRPVSGLWWRAGSGHWYYLAAAGRGLTPEADGPLRHPDVSGRLLVAVPRGDASTRPDGPVELTAKGG</sequence>
<organism evidence="2 3">
    <name type="scientific">Actinomadura logoneensis</name>
    <dbReference type="NCBI Taxonomy" id="2293572"/>
    <lineage>
        <taxon>Bacteria</taxon>
        <taxon>Bacillati</taxon>
        <taxon>Actinomycetota</taxon>
        <taxon>Actinomycetes</taxon>
        <taxon>Streptosporangiales</taxon>
        <taxon>Thermomonosporaceae</taxon>
        <taxon>Actinomadura</taxon>
    </lineage>
</organism>
<name>A0A372JNG2_9ACTN</name>
<gene>
    <name evidence="2" type="ORF">DZF91_12365</name>
</gene>
<feature type="non-terminal residue" evidence="2">
    <location>
        <position position="1"/>
    </location>
</feature>
<dbReference type="Proteomes" id="UP000261811">
    <property type="component" value="Unassembled WGS sequence"/>
</dbReference>
<evidence type="ECO:0000313" key="3">
    <source>
        <dbReference type="Proteomes" id="UP000261811"/>
    </source>
</evidence>
<feature type="region of interest" description="Disordered" evidence="1">
    <location>
        <begin position="1"/>
        <end position="24"/>
    </location>
</feature>
<evidence type="ECO:0000313" key="2">
    <source>
        <dbReference type="EMBL" id="RFU41336.1"/>
    </source>
</evidence>
<evidence type="ECO:0000256" key="1">
    <source>
        <dbReference type="SAM" id="MobiDB-lite"/>
    </source>
</evidence>
<protein>
    <submittedName>
        <fullName evidence="2">Uncharacterized protein</fullName>
    </submittedName>
</protein>
<comment type="caution">
    <text evidence="2">The sequence shown here is derived from an EMBL/GenBank/DDBJ whole genome shotgun (WGS) entry which is preliminary data.</text>
</comment>
<reference evidence="2 3" key="1">
    <citation type="submission" date="2018-08" db="EMBL/GenBank/DDBJ databases">
        <title>Actinomadura jelena sp. nov., a novel Actinomycete isolated from soil in Chad.</title>
        <authorList>
            <person name="Shi L."/>
        </authorList>
    </citation>
    <scope>NUCLEOTIDE SEQUENCE [LARGE SCALE GENOMIC DNA]</scope>
    <source>
        <strain evidence="2 3">NEAU-G17</strain>
    </source>
</reference>
<proteinExistence type="predicted"/>
<dbReference type="AlphaFoldDB" id="A0A372JNG2"/>
<keyword evidence="3" id="KW-1185">Reference proteome</keyword>
<dbReference type="EMBL" id="QURH01000218">
    <property type="protein sequence ID" value="RFU41336.1"/>
    <property type="molecule type" value="Genomic_DNA"/>
</dbReference>